<dbReference type="EMBL" id="CM035408">
    <property type="protein sequence ID" value="KAH7442025.1"/>
    <property type="molecule type" value="Genomic_DNA"/>
</dbReference>
<dbReference type="GO" id="GO:0000976">
    <property type="term" value="F:transcription cis-regulatory region binding"/>
    <property type="evidence" value="ECO:0007669"/>
    <property type="project" value="TreeGrafter"/>
</dbReference>
<dbReference type="SMART" id="SM00380">
    <property type="entry name" value="AP2"/>
    <property type="match status" value="1"/>
</dbReference>
<dbReference type="Pfam" id="PF00847">
    <property type="entry name" value="AP2"/>
    <property type="match status" value="1"/>
</dbReference>
<evidence type="ECO:0000313" key="11">
    <source>
        <dbReference type="EMBL" id="KAH7442025.1"/>
    </source>
</evidence>
<dbReference type="Gene3D" id="3.30.730.10">
    <property type="entry name" value="AP2/ERF domain"/>
    <property type="match status" value="1"/>
</dbReference>
<comment type="subcellular location">
    <subcellularLocation>
        <location evidence="1">Nucleus</location>
    </subcellularLocation>
</comment>
<dbReference type="PRINTS" id="PR00367">
    <property type="entry name" value="ETHRSPELEMNT"/>
</dbReference>
<evidence type="ECO:0000256" key="4">
    <source>
        <dbReference type="ARBA" id="ARBA00023125"/>
    </source>
</evidence>
<evidence type="ECO:0000256" key="3">
    <source>
        <dbReference type="ARBA" id="ARBA00023016"/>
    </source>
</evidence>
<dbReference type="CDD" id="cd00018">
    <property type="entry name" value="AP2"/>
    <property type="match status" value="1"/>
</dbReference>
<feature type="domain" description="AP2/ERF" evidence="10">
    <location>
        <begin position="95"/>
        <end position="152"/>
    </location>
</feature>
<keyword evidence="3" id="KW-0346">Stress response</keyword>
<protein>
    <recommendedName>
        <fullName evidence="10">AP2/ERF domain-containing protein</fullName>
    </recommendedName>
</protein>
<dbReference type="InterPro" id="IPR016177">
    <property type="entry name" value="DNA-bd_dom_sf"/>
</dbReference>
<feature type="region of interest" description="Disordered" evidence="9">
    <location>
        <begin position="54"/>
        <end position="87"/>
    </location>
</feature>
<reference evidence="11" key="1">
    <citation type="submission" date="2021-08" db="EMBL/GenBank/DDBJ databases">
        <title>WGS assembly of Ceratopteris richardii.</title>
        <authorList>
            <person name="Marchant D.B."/>
            <person name="Chen G."/>
            <person name="Jenkins J."/>
            <person name="Shu S."/>
            <person name="Leebens-Mack J."/>
            <person name="Grimwood J."/>
            <person name="Schmutz J."/>
            <person name="Soltis P."/>
            <person name="Soltis D."/>
            <person name="Chen Z.-H."/>
        </authorList>
    </citation>
    <scope>NUCLEOTIDE SEQUENCE</scope>
    <source>
        <strain evidence="11">Whitten #5841</strain>
        <tissue evidence="11">Leaf</tissue>
    </source>
</reference>
<keyword evidence="4" id="KW-0238">DNA-binding</keyword>
<gene>
    <name evidence="11" type="ORF">KP509_03G067500</name>
</gene>
<dbReference type="InterPro" id="IPR001471">
    <property type="entry name" value="AP2/ERF_dom"/>
</dbReference>
<evidence type="ECO:0000256" key="6">
    <source>
        <dbReference type="ARBA" id="ARBA00023163"/>
    </source>
</evidence>
<evidence type="ECO:0000259" key="10">
    <source>
        <dbReference type="PROSITE" id="PS51032"/>
    </source>
</evidence>
<keyword evidence="6" id="KW-0804">Transcription</keyword>
<comment type="caution">
    <text evidence="11">The sequence shown here is derived from an EMBL/GenBank/DDBJ whole genome shotgun (WGS) entry which is preliminary data.</text>
</comment>
<evidence type="ECO:0000256" key="5">
    <source>
        <dbReference type="ARBA" id="ARBA00023159"/>
    </source>
</evidence>
<evidence type="ECO:0000256" key="2">
    <source>
        <dbReference type="ARBA" id="ARBA00023015"/>
    </source>
</evidence>
<dbReference type="Proteomes" id="UP000825935">
    <property type="component" value="Chromosome 3"/>
</dbReference>
<name>A0A8T2V8J1_CERRI</name>
<feature type="compositionally biased region" description="Basic residues" evidence="9">
    <location>
        <begin position="69"/>
        <end position="83"/>
    </location>
</feature>
<organism evidence="11 12">
    <name type="scientific">Ceratopteris richardii</name>
    <name type="common">Triangle waterfern</name>
    <dbReference type="NCBI Taxonomy" id="49495"/>
    <lineage>
        <taxon>Eukaryota</taxon>
        <taxon>Viridiplantae</taxon>
        <taxon>Streptophyta</taxon>
        <taxon>Embryophyta</taxon>
        <taxon>Tracheophyta</taxon>
        <taxon>Polypodiopsida</taxon>
        <taxon>Polypodiidae</taxon>
        <taxon>Polypodiales</taxon>
        <taxon>Pteridineae</taxon>
        <taxon>Pteridaceae</taxon>
        <taxon>Parkerioideae</taxon>
        <taxon>Ceratopteris</taxon>
    </lineage>
</organism>
<dbReference type="AlphaFoldDB" id="A0A8T2V8J1"/>
<evidence type="ECO:0000256" key="1">
    <source>
        <dbReference type="ARBA" id="ARBA00004123"/>
    </source>
</evidence>
<dbReference type="PANTHER" id="PTHR31241">
    <property type="entry name" value="DEHYDRATION-RESPONSIVE ELEMENT-BINDING PROTEIN 2C"/>
    <property type="match status" value="1"/>
</dbReference>
<accession>A0A8T2V8J1</accession>
<evidence type="ECO:0000256" key="9">
    <source>
        <dbReference type="SAM" id="MobiDB-lite"/>
    </source>
</evidence>
<dbReference type="FunFam" id="3.30.730.10:FF:000001">
    <property type="entry name" value="Ethylene-responsive transcription factor 2"/>
    <property type="match status" value="1"/>
</dbReference>
<dbReference type="PANTHER" id="PTHR31241:SF62">
    <property type="entry name" value="DEHYDRATION-RESPONSIVE ELEMENT-BINDING PROTEIN 2D"/>
    <property type="match status" value="1"/>
</dbReference>
<dbReference type="GO" id="GO:0005634">
    <property type="term" value="C:nucleus"/>
    <property type="evidence" value="ECO:0007669"/>
    <property type="project" value="UniProtKB-SubCell"/>
</dbReference>
<keyword evidence="12" id="KW-1185">Reference proteome</keyword>
<dbReference type="GO" id="GO:0045893">
    <property type="term" value="P:positive regulation of DNA-templated transcription"/>
    <property type="evidence" value="ECO:0007669"/>
    <property type="project" value="TreeGrafter"/>
</dbReference>
<dbReference type="GO" id="GO:0006950">
    <property type="term" value="P:response to stress"/>
    <property type="evidence" value="ECO:0007669"/>
    <property type="project" value="TreeGrafter"/>
</dbReference>
<keyword evidence="5" id="KW-0010">Activator</keyword>
<keyword evidence="2" id="KW-0805">Transcription regulation</keyword>
<comment type="similarity">
    <text evidence="8">Belongs to the AP2/ERF transcription factor family. ERF subfamily.</text>
</comment>
<proteinExistence type="inferred from homology"/>
<evidence type="ECO:0000256" key="8">
    <source>
        <dbReference type="ARBA" id="ARBA00024343"/>
    </source>
</evidence>
<evidence type="ECO:0000256" key="7">
    <source>
        <dbReference type="ARBA" id="ARBA00023242"/>
    </source>
</evidence>
<dbReference type="InterPro" id="IPR036955">
    <property type="entry name" value="AP2/ERF_dom_sf"/>
</dbReference>
<dbReference type="OrthoDB" id="550883at2759"/>
<keyword evidence="7" id="KW-0539">Nucleus</keyword>
<sequence>MDFSETDLANIIAHERYVKQPRRRRRTSKARPDGCQSVPEILASWAHRNQQVAEEEQPDTCERAPSVQKVRRVPAKGRKKGCMKGKGGPDNATCKYRGVRQRVWGKWVAEIREPKGKGRLWLGTFNTARDAALAYDHAARILYGSCAHLNMPEVMDSDSPFSPVHSIGKECSEMQASSSHVNSSLSSFSALMDDDSGSAEMTVPPIRSIRDVNLPVKHESKQGFTQKTPALPASSESYTVQGFSEENLTFFPPPNTDFQDYNCTDSLQDAAHLEFGLSLPPLPCENELFTYLYMNEKLQVQEYFDPEEFWELLRHDNYDASVNCLKEPIQQQDTHFY</sequence>
<dbReference type="SUPFAM" id="SSF54171">
    <property type="entry name" value="DNA-binding domain"/>
    <property type="match status" value="1"/>
</dbReference>
<dbReference type="GO" id="GO:0003700">
    <property type="term" value="F:DNA-binding transcription factor activity"/>
    <property type="evidence" value="ECO:0007669"/>
    <property type="project" value="InterPro"/>
</dbReference>
<evidence type="ECO:0000313" key="12">
    <source>
        <dbReference type="Proteomes" id="UP000825935"/>
    </source>
</evidence>
<dbReference type="PROSITE" id="PS51032">
    <property type="entry name" value="AP2_ERF"/>
    <property type="match status" value="1"/>
</dbReference>